<dbReference type="EMBL" id="AP019697">
    <property type="protein sequence ID" value="BBK25379.1"/>
    <property type="molecule type" value="Genomic_DNA"/>
</dbReference>
<dbReference type="GeneID" id="92716540"/>
<evidence type="ECO:0000313" key="3">
    <source>
        <dbReference type="EMBL" id="BBK25379.1"/>
    </source>
</evidence>
<dbReference type="SUPFAM" id="SSF53067">
    <property type="entry name" value="Actin-like ATPase domain"/>
    <property type="match status" value="2"/>
</dbReference>
<organism evidence="3 4">
    <name type="scientific">Dialister hominis</name>
    <dbReference type="NCBI Taxonomy" id="2582419"/>
    <lineage>
        <taxon>Bacteria</taxon>
        <taxon>Bacillati</taxon>
        <taxon>Bacillota</taxon>
        <taxon>Negativicutes</taxon>
        <taxon>Veillonellales</taxon>
        <taxon>Veillonellaceae</taxon>
        <taxon>Dialister</taxon>
    </lineage>
</organism>
<dbReference type="KEGG" id="dho:Dia5BBH33_13140"/>
<dbReference type="Proteomes" id="UP000320585">
    <property type="component" value="Chromosome"/>
</dbReference>
<dbReference type="Gene3D" id="3.30.420.150">
    <property type="entry name" value="Exopolyphosphatase. Domain 2"/>
    <property type="match status" value="1"/>
</dbReference>
<keyword evidence="4" id="KW-1185">Reference proteome</keyword>
<sequence length="304" mass="33227">MRAIIDIGTNSVRLLLAEKDDKDEWKVLKKDLRSSRLGEGMTDTACIGQGARERTLQAVEGFVKEAKEAGADEIFAYGTSIMRDAGNGPDFAKLVEETTGVKVRILSGTEEAYYSYIGAAGTPGVLTAVVDIGGGSTEICMGFGTDVGMCHSFQLGCVRCSKQFDTTTARGLSMLKKHCFELFRTTDLMEYIRNVKRWIGVGGTVTSLAAMIQKLDVYDSEKVQDFVIRQENVTEALKKLSAMSYDERCRTKGLMPERADIIVAGIAILDSLMEYLALSEITVSDRDLSEGLLDADVLVPNEPK</sequence>
<proteinExistence type="inferred from homology"/>
<dbReference type="InterPro" id="IPR003695">
    <property type="entry name" value="Ppx_GppA_N"/>
</dbReference>
<comment type="similarity">
    <text evidence="1">Belongs to the GppA/Ppx family.</text>
</comment>
<accession>A0A8D4UUY0</accession>
<dbReference type="AlphaFoldDB" id="A0A8D4UUY0"/>
<feature type="domain" description="Ppx/GppA phosphatase N-terminal" evidence="2">
    <location>
        <begin position="20"/>
        <end position="297"/>
    </location>
</feature>
<name>A0A8D4UUY0_9FIRM</name>
<dbReference type="CDD" id="cd24054">
    <property type="entry name" value="ASKHA_NBD_AaPPX-GppA_MtPPX2-like"/>
    <property type="match status" value="1"/>
</dbReference>
<dbReference type="RefSeq" id="WP_108850793.1">
    <property type="nucleotide sequence ID" value="NZ_AP019697.1"/>
</dbReference>
<evidence type="ECO:0000313" key="4">
    <source>
        <dbReference type="Proteomes" id="UP000320585"/>
    </source>
</evidence>
<dbReference type="PANTHER" id="PTHR30005:SF0">
    <property type="entry name" value="RETROGRADE REGULATION PROTEIN 2"/>
    <property type="match status" value="1"/>
</dbReference>
<gene>
    <name evidence="3" type="ORF">Dia5BBH33_13140</name>
</gene>
<dbReference type="OrthoDB" id="9807195at2"/>
<dbReference type="InterPro" id="IPR043129">
    <property type="entry name" value="ATPase_NBD"/>
</dbReference>
<reference evidence="4" key="1">
    <citation type="submission" date="2019-05" db="EMBL/GenBank/DDBJ databases">
        <title>Complete genome sequencing of Dialister sp. strain 5BBH33.</title>
        <authorList>
            <person name="Sakamoto M."/>
            <person name="Murakami T."/>
            <person name="Mori H."/>
        </authorList>
    </citation>
    <scope>NUCLEOTIDE SEQUENCE [LARGE SCALE GENOMIC DNA]</scope>
    <source>
        <strain evidence="4">5BBH33</strain>
    </source>
</reference>
<dbReference type="Gene3D" id="3.30.420.40">
    <property type="match status" value="1"/>
</dbReference>
<dbReference type="Pfam" id="PF02541">
    <property type="entry name" value="Ppx-GppA"/>
    <property type="match status" value="1"/>
</dbReference>
<evidence type="ECO:0000256" key="1">
    <source>
        <dbReference type="ARBA" id="ARBA00007125"/>
    </source>
</evidence>
<evidence type="ECO:0000259" key="2">
    <source>
        <dbReference type="Pfam" id="PF02541"/>
    </source>
</evidence>
<dbReference type="PANTHER" id="PTHR30005">
    <property type="entry name" value="EXOPOLYPHOSPHATASE"/>
    <property type="match status" value="1"/>
</dbReference>
<protein>
    <submittedName>
        <fullName evidence="3">Exopolyphosphatase</fullName>
    </submittedName>
</protein>
<dbReference type="InterPro" id="IPR050273">
    <property type="entry name" value="GppA/Ppx_hydrolase"/>
</dbReference>